<sequence>MSRQAQSARVYHHWKHLLTLQSQRRDLVVEVLVARAARQHASVTRAPTYIATTKMHSFTRLLFRLEPKP</sequence>
<dbReference type="RefSeq" id="XP_001797800.1">
    <property type="nucleotide sequence ID" value="XM_001797748.1"/>
</dbReference>
<dbReference type="GeneID" id="5974693"/>
<dbReference type="InParanoid" id="Q0UL98"/>
<dbReference type="KEGG" id="pno:SNOG_07466"/>
<evidence type="ECO:0000313" key="2">
    <source>
        <dbReference type="Proteomes" id="UP000001055"/>
    </source>
</evidence>
<dbReference type="Proteomes" id="UP000001055">
    <property type="component" value="Unassembled WGS sequence"/>
</dbReference>
<proteinExistence type="predicted"/>
<name>Q0UL98_PHANO</name>
<reference evidence="2" key="1">
    <citation type="journal article" date="2007" name="Plant Cell">
        <title>Dothideomycete-plant interactions illuminated by genome sequencing and EST analysis of the wheat pathogen Stagonospora nodorum.</title>
        <authorList>
            <person name="Hane J.K."/>
            <person name="Lowe R.G."/>
            <person name="Solomon P.S."/>
            <person name="Tan K.C."/>
            <person name="Schoch C.L."/>
            <person name="Spatafora J.W."/>
            <person name="Crous P.W."/>
            <person name="Kodira C."/>
            <person name="Birren B.W."/>
            <person name="Galagan J.E."/>
            <person name="Torriani S.F."/>
            <person name="McDonald B.A."/>
            <person name="Oliver R.P."/>
        </authorList>
    </citation>
    <scope>NUCLEOTIDE SEQUENCE [LARGE SCALE GENOMIC DNA]</scope>
    <source>
        <strain evidence="2">SN15 / ATCC MYA-4574 / FGSC 10173</strain>
    </source>
</reference>
<dbReference type="AlphaFoldDB" id="Q0UL98"/>
<evidence type="ECO:0000313" key="1">
    <source>
        <dbReference type="EMBL" id="EAT84932.1"/>
    </source>
</evidence>
<dbReference type="EMBL" id="CH445335">
    <property type="protein sequence ID" value="EAT84932.1"/>
    <property type="molecule type" value="Genomic_DNA"/>
</dbReference>
<organism evidence="1 2">
    <name type="scientific">Phaeosphaeria nodorum (strain SN15 / ATCC MYA-4574 / FGSC 10173)</name>
    <name type="common">Glume blotch fungus</name>
    <name type="synonym">Parastagonospora nodorum</name>
    <dbReference type="NCBI Taxonomy" id="321614"/>
    <lineage>
        <taxon>Eukaryota</taxon>
        <taxon>Fungi</taxon>
        <taxon>Dikarya</taxon>
        <taxon>Ascomycota</taxon>
        <taxon>Pezizomycotina</taxon>
        <taxon>Dothideomycetes</taxon>
        <taxon>Pleosporomycetidae</taxon>
        <taxon>Pleosporales</taxon>
        <taxon>Pleosporineae</taxon>
        <taxon>Phaeosphaeriaceae</taxon>
        <taxon>Parastagonospora</taxon>
    </lineage>
</organism>
<protein>
    <submittedName>
        <fullName evidence="1">Uncharacterized protein</fullName>
    </submittedName>
</protein>
<gene>
    <name evidence="1" type="ORF">SNOG_07466</name>
</gene>
<accession>Q0UL98</accession>